<dbReference type="InterPro" id="IPR010310">
    <property type="entry name" value="T7SS_ESAT-6-like"/>
</dbReference>
<dbReference type="SUPFAM" id="SSF140453">
    <property type="entry name" value="EsxAB dimer-like"/>
    <property type="match status" value="1"/>
</dbReference>
<dbReference type="Proteomes" id="UP000570003">
    <property type="component" value="Unassembled WGS sequence"/>
</dbReference>
<dbReference type="Pfam" id="PF06013">
    <property type="entry name" value="WXG100"/>
    <property type="match status" value="1"/>
</dbReference>
<protein>
    <submittedName>
        <fullName evidence="3">WXG100 family type VII secretion target</fullName>
    </submittedName>
</protein>
<dbReference type="AlphaFoldDB" id="A0AA44DDQ4"/>
<dbReference type="InterPro" id="IPR036689">
    <property type="entry name" value="ESAT-6-like_sf"/>
</dbReference>
<dbReference type="Gene3D" id="1.10.287.1060">
    <property type="entry name" value="ESAT-6-like"/>
    <property type="match status" value="1"/>
</dbReference>
<dbReference type="RefSeq" id="WP_168439076.1">
    <property type="nucleotide sequence ID" value="NZ_JAAXOU010000116.1"/>
</dbReference>
<sequence length="130" mass="14535">MDQPRLKAQRDELTALADDLDEMQNHLDRQVKRMDAIVDGIEAGWRGPAAKAYRSLHRGAAEDAVRIRLVLQRLEQAVRLSRDGFSAQDLEVMEQLRQVQADVDVAAEARDLSTPHSGASAPSRSRISDY</sequence>
<accession>A0AA44DDQ4</accession>
<name>A0AA44DDQ4_STRE0</name>
<dbReference type="EMBL" id="JAAXOU010000116">
    <property type="protein sequence ID" value="NKY14867.1"/>
    <property type="molecule type" value="Genomic_DNA"/>
</dbReference>
<feature type="coiled-coil region" evidence="1">
    <location>
        <begin position="6"/>
        <end position="33"/>
    </location>
</feature>
<feature type="region of interest" description="Disordered" evidence="2">
    <location>
        <begin position="107"/>
        <end position="130"/>
    </location>
</feature>
<feature type="compositionally biased region" description="Polar residues" evidence="2">
    <location>
        <begin position="114"/>
        <end position="130"/>
    </location>
</feature>
<comment type="caution">
    <text evidence="3">The sequence shown here is derived from an EMBL/GenBank/DDBJ whole genome shotgun (WGS) entry which is preliminary data.</text>
</comment>
<gene>
    <name evidence="3" type="ORF">HGA06_12055</name>
</gene>
<evidence type="ECO:0000256" key="1">
    <source>
        <dbReference type="SAM" id="Coils"/>
    </source>
</evidence>
<evidence type="ECO:0000313" key="3">
    <source>
        <dbReference type="EMBL" id="NKY14867.1"/>
    </source>
</evidence>
<organism evidence="3 4">
    <name type="scientific">Streptomyces somaliensis (strain ATCC 33201 / DSM 40738 / JCM 12659 / KCTC 9044 / NCTC 11332 / NRRL B-12077 / IP 733)</name>
    <dbReference type="NCBI Taxonomy" id="1134445"/>
    <lineage>
        <taxon>Bacteria</taxon>
        <taxon>Bacillati</taxon>
        <taxon>Actinomycetota</taxon>
        <taxon>Actinomycetes</taxon>
        <taxon>Kitasatosporales</taxon>
        <taxon>Streptomycetaceae</taxon>
        <taxon>Streptomyces</taxon>
    </lineage>
</organism>
<keyword evidence="1" id="KW-0175">Coiled coil</keyword>
<evidence type="ECO:0000256" key="2">
    <source>
        <dbReference type="SAM" id="MobiDB-lite"/>
    </source>
</evidence>
<proteinExistence type="predicted"/>
<reference evidence="3 4" key="1">
    <citation type="submission" date="2020-04" db="EMBL/GenBank/DDBJ databases">
        <title>MicrobeNet Type strains.</title>
        <authorList>
            <person name="Nicholson A.C."/>
        </authorList>
    </citation>
    <scope>NUCLEOTIDE SEQUENCE [LARGE SCALE GENOMIC DNA]</scope>
    <source>
        <strain evidence="3 4">DSM 40738</strain>
    </source>
</reference>
<keyword evidence="4" id="KW-1185">Reference proteome</keyword>
<evidence type="ECO:0000313" key="4">
    <source>
        <dbReference type="Proteomes" id="UP000570003"/>
    </source>
</evidence>